<evidence type="ECO:0000256" key="8">
    <source>
        <dbReference type="SAM" id="SignalP"/>
    </source>
</evidence>
<dbReference type="PANTHER" id="PTHR34270:SF3">
    <property type="entry name" value="PROTEIN RALF-LIKE 16-RELATED"/>
    <property type="match status" value="1"/>
</dbReference>
<dbReference type="EMBL" id="VIEB01000221">
    <property type="protein sequence ID" value="TQE00148.1"/>
    <property type="molecule type" value="Genomic_DNA"/>
</dbReference>
<dbReference type="GO" id="GO:0005179">
    <property type="term" value="F:hormone activity"/>
    <property type="evidence" value="ECO:0007669"/>
    <property type="project" value="UniProtKB-KW"/>
</dbReference>
<proteinExistence type="inferred from homology"/>
<dbReference type="Pfam" id="PF05498">
    <property type="entry name" value="RALF"/>
    <property type="match status" value="1"/>
</dbReference>
<keyword evidence="6" id="KW-1015">Disulfide bond</keyword>
<keyword evidence="3" id="KW-0964">Secreted</keyword>
<evidence type="ECO:0000256" key="7">
    <source>
        <dbReference type="ARBA" id="ARBA00037228"/>
    </source>
</evidence>
<keyword evidence="10" id="KW-1185">Reference proteome</keyword>
<comment type="function">
    <text evidence="7">Cell signaling peptide that may regulate plant stress, growth, and development. Mediates a rapid alkalinization of extracellular space by mediating a transient increase in the cytoplasmic Ca(2+) concentration leading to a calcium-dependent signaling events through a cell surface receptor and a concomitant activation of some intracellular mitogen-activated protein kinases.</text>
</comment>
<reference evidence="9 10" key="1">
    <citation type="journal article" date="2019" name="G3 (Bethesda)">
        <title>Sequencing of a Wild Apple (Malus baccata) Genome Unravels the Differences Between Cultivated and Wild Apple Species Regarding Disease Resistance and Cold Tolerance.</title>
        <authorList>
            <person name="Chen X."/>
        </authorList>
    </citation>
    <scope>NUCLEOTIDE SEQUENCE [LARGE SCALE GENOMIC DNA]</scope>
    <source>
        <strain evidence="10">cv. Shandingzi</strain>
        <tissue evidence="9">Leaves</tissue>
    </source>
</reference>
<keyword evidence="5 8" id="KW-0732">Signal</keyword>
<feature type="signal peptide" evidence="8">
    <location>
        <begin position="1"/>
        <end position="21"/>
    </location>
</feature>
<dbReference type="PANTHER" id="PTHR34270">
    <property type="entry name" value="PROTEIN RALF-LIKE 15-RELATED"/>
    <property type="match status" value="1"/>
</dbReference>
<protein>
    <submittedName>
        <fullName evidence="9">Uncharacterized protein</fullName>
    </submittedName>
</protein>
<dbReference type="GO" id="GO:0040008">
    <property type="term" value="P:regulation of growth"/>
    <property type="evidence" value="ECO:0007669"/>
    <property type="project" value="UniProtKB-ARBA"/>
</dbReference>
<evidence type="ECO:0000313" key="9">
    <source>
        <dbReference type="EMBL" id="TQE00148.1"/>
    </source>
</evidence>
<dbReference type="AlphaFoldDB" id="A0A540MMX9"/>
<evidence type="ECO:0000256" key="1">
    <source>
        <dbReference type="ARBA" id="ARBA00004613"/>
    </source>
</evidence>
<name>A0A540MMX9_MALBA</name>
<evidence type="ECO:0000256" key="2">
    <source>
        <dbReference type="ARBA" id="ARBA00009178"/>
    </source>
</evidence>
<dbReference type="InterPro" id="IPR008801">
    <property type="entry name" value="RALF"/>
</dbReference>
<sequence>MNVSEAMTVLFLGTLLMSAILVEVEVDAMRIIAYGVTLRDSMPGCSFKHPENCYRQMVNSYRRGCEPEQRCRNGRSQTLLDYP</sequence>
<keyword evidence="4" id="KW-0372">Hormone</keyword>
<feature type="chain" id="PRO_5022194651" evidence="8">
    <location>
        <begin position="22"/>
        <end position="83"/>
    </location>
</feature>
<evidence type="ECO:0000256" key="4">
    <source>
        <dbReference type="ARBA" id="ARBA00022702"/>
    </source>
</evidence>
<dbReference type="Proteomes" id="UP000315295">
    <property type="component" value="Unassembled WGS sequence"/>
</dbReference>
<comment type="caution">
    <text evidence="9">The sequence shown here is derived from an EMBL/GenBank/DDBJ whole genome shotgun (WGS) entry which is preliminary data.</text>
</comment>
<evidence type="ECO:0000313" key="10">
    <source>
        <dbReference type="Proteomes" id="UP000315295"/>
    </source>
</evidence>
<dbReference type="GO" id="GO:0005576">
    <property type="term" value="C:extracellular region"/>
    <property type="evidence" value="ECO:0007669"/>
    <property type="project" value="UniProtKB-SubCell"/>
</dbReference>
<organism evidence="9 10">
    <name type="scientific">Malus baccata</name>
    <name type="common">Siberian crab apple</name>
    <name type="synonym">Pyrus baccata</name>
    <dbReference type="NCBI Taxonomy" id="106549"/>
    <lineage>
        <taxon>Eukaryota</taxon>
        <taxon>Viridiplantae</taxon>
        <taxon>Streptophyta</taxon>
        <taxon>Embryophyta</taxon>
        <taxon>Tracheophyta</taxon>
        <taxon>Spermatophyta</taxon>
        <taxon>Magnoliopsida</taxon>
        <taxon>eudicotyledons</taxon>
        <taxon>Gunneridae</taxon>
        <taxon>Pentapetalae</taxon>
        <taxon>rosids</taxon>
        <taxon>fabids</taxon>
        <taxon>Rosales</taxon>
        <taxon>Rosaceae</taxon>
        <taxon>Amygdaloideae</taxon>
        <taxon>Maleae</taxon>
        <taxon>Malus</taxon>
    </lineage>
</organism>
<comment type="subcellular location">
    <subcellularLocation>
        <location evidence="1">Secreted</location>
    </subcellularLocation>
</comment>
<comment type="similarity">
    <text evidence="2">Belongs to the plant rapid alkalinization factor (RALF) family.</text>
</comment>
<accession>A0A540MMX9</accession>
<evidence type="ECO:0000256" key="3">
    <source>
        <dbReference type="ARBA" id="ARBA00022525"/>
    </source>
</evidence>
<evidence type="ECO:0000256" key="5">
    <source>
        <dbReference type="ARBA" id="ARBA00022729"/>
    </source>
</evidence>
<evidence type="ECO:0000256" key="6">
    <source>
        <dbReference type="ARBA" id="ARBA00023157"/>
    </source>
</evidence>
<gene>
    <name evidence="9" type="ORF">C1H46_014258</name>
</gene>